<keyword evidence="3" id="KW-1185">Reference proteome</keyword>
<dbReference type="AlphaFoldDB" id="A0A098BY09"/>
<gene>
    <name evidence="2" type="ORF">ING2E5B_0783</name>
</gene>
<evidence type="ECO:0000313" key="3">
    <source>
        <dbReference type="Proteomes" id="UP000032417"/>
    </source>
</evidence>
<protein>
    <submittedName>
        <fullName evidence="2">Putative secreted protein</fullName>
    </submittedName>
</protein>
<dbReference type="KEGG" id="pbt:ING2E5B_0783"/>
<dbReference type="EMBL" id="LN515532">
    <property type="protein sequence ID" value="CEA15549.1"/>
    <property type="molecule type" value="Genomic_DNA"/>
</dbReference>
<dbReference type="Proteomes" id="UP000032417">
    <property type="component" value="Chromosome 1"/>
</dbReference>
<keyword evidence="1" id="KW-1133">Transmembrane helix</keyword>
<keyword evidence="1" id="KW-0812">Transmembrane</keyword>
<feature type="transmembrane region" description="Helical" evidence="1">
    <location>
        <begin position="51"/>
        <end position="69"/>
    </location>
</feature>
<dbReference type="STRING" id="1562970.ING2E5B_0783"/>
<dbReference type="HOGENOM" id="CLU_2586747_0_0_10"/>
<evidence type="ECO:0000256" key="1">
    <source>
        <dbReference type="SAM" id="Phobius"/>
    </source>
</evidence>
<organism evidence="2 3">
    <name type="scientific">Fermentimonas caenicola</name>
    <dbReference type="NCBI Taxonomy" id="1562970"/>
    <lineage>
        <taxon>Bacteria</taxon>
        <taxon>Pseudomonadati</taxon>
        <taxon>Bacteroidota</taxon>
        <taxon>Bacteroidia</taxon>
        <taxon>Bacteroidales</taxon>
        <taxon>Dysgonomonadaceae</taxon>
        <taxon>Fermentimonas</taxon>
    </lineage>
</organism>
<keyword evidence="1" id="KW-0472">Membrane</keyword>
<accession>A0A098BY09</accession>
<proteinExistence type="predicted"/>
<evidence type="ECO:0000313" key="2">
    <source>
        <dbReference type="EMBL" id="CEA15549.1"/>
    </source>
</evidence>
<name>A0A098BY09_9BACT</name>
<reference evidence="2 3" key="1">
    <citation type="submission" date="2014-08" db="EMBL/GenBank/DDBJ databases">
        <authorList>
            <person name="Wibberg D."/>
        </authorList>
    </citation>
    <scope>NUCLEOTIDE SEQUENCE [LARGE SCALE GENOMIC DNA]</scope>
    <source>
        <strain evidence="3">ING2-E5B</strain>
    </source>
</reference>
<sequence>MKFTSFCRKTVIVIISVFLLSVNPVISSETVNIEELDINIDYSNDPFYVELWFWVVIAAILLFLLIILIKGNRNKVITEK</sequence>